<keyword evidence="4" id="KW-1185">Reference proteome</keyword>
<sequence length="501" mass="56125">MELESEKWKPMILRECREDMPPYFAPCLTKKLPTLEYGEEVVYPDYEAVLPGFFDEKDARAWIDAVYGPTQQGQTASNKRTVVDERQGLVAFLGLRGQNLVFKNVRWQEGNLPTTWNGESTHCLGHMTLTAAWSEAVYDNDTSRTWVDEAAVYVTPDSERYQHFLDHTVKPLMQTAHLVTNTTLLIPGGGRGSKQPIVQDMWGWMSHVRPAQVQEAPAELNARRLLTSCRVPYVHPYLFFRLQELVLSPEAPRVPLSERKVVLWYTRNTDDANRANAGRTISNEAEVLAAIRRLLESRGRGERLEIHPPDPARWPDQKEYVKYLNQNVAAVIGPHGGGLCNIKWVASGTLVLELQPRAWLNAHFFEESTGHGLNYWVDIRESDALRFDMTADVGNIVGLLSQELGRLPSRGPVLRHRYDWPAAMDDVFTGDAAHAGYFVSGRDGCCNRQLGEPGYPGLAIFKPDPALLTQLQAQARQGQQGQGQEGGQQGQQGGGQGQGQQ</sequence>
<feature type="domain" description="Glycosyltransferase 61 catalytic" evidence="2">
    <location>
        <begin position="161"/>
        <end position="351"/>
    </location>
</feature>
<dbReference type="AlphaFoldDB" id="A0A835XU09"/>
<dbReference type="InterPro" id="IPR049625">
    <property type="entry name" value="Glyco_transf_61_cat"/>
</dbReference>
<gene>
    <name evidence="3" type="ORF">HYH03_011357</name>
</gene>
<dbReference type="GO" id="GO:0016757">
    <property type="term" value="F:glycosyltransferase activity"/>
    <property type="evidence" value="ECO:0007669"/>
    <property type="project" value="InterPro"/>
</dbReference>
<proteinExistence type="predicted"/>
<organism evidence="3 4">
    <name type="scientific">Edaphochlamys debaryana</name>
    <dbReference type="NCBI Taxonomy" id="47281"/>
    <lineage>
        <taxon>Eukaryota</taxon>
        <taxon>Viridiplantae</taxon>
        <taxon>Chlorophyta</taxon>
        <taxon>core chlorophytes</taxon>
        <taxon>Chlorophyceae</taxon>
        <taxon>CS clade</taxon>
        <taxon>Chlamydomonadales</taxon>
        <taxon>Chlamydomonadales incertae sedis</taxon>
        <taxon>Edaphochlamys</taxon>
    </lineage>
</organism>
<evidence type="ECO:0000259" key="2">
    <source>
        <dbReference type="Pfam" id="PF04577"/>
    </source>
</evidence>
<evidence type="ECO:0000313" key="3">
    <source>
        <dbReference type="EMBL" id="KAG2490233.1"/>
    </source>
</evidence>
<evidence type="ECO:0000313" key="4">
    <source>
        <dbReference type="Proteomes" id="UP000612055"/>
    </source>
</evidence>
<feature type="compositionally biased region" description="Gly residues" evidence="1">
    <location>
        <begin position="480"/>
        <end position="501"/>
    </location>
</feature>
<evidence type="ECO:0000256" key="1">
    <source>
        <dbReference type="SAM" id="MobiDB-lite"/>
    </source>
</evidence>
<reference evidence="3" key="1">
    <citation type="journal article" date="2020" name="bioRxiv">
        <title>Comparative genomics of Chlamydomonas.</title>
        <authorList>
            <person name="Craig R.J."/>
            <person name="Hasan A.R."/>
            <person name="Ness R.W."/>
            <person name="Keightley P.D."/>
        </authorList>
    </citation>
    <scope>NUCLEOTIDE SEQUENCE</scope>
    <source>
        <strain evidence="3">CCAP 11/70</strain>
    </source>
</reference>
<dbReference type="Pfam" id="PF04577">
    <property type="entry name" value="Glyco_transf_61"/>
    <property type="match status" value="1"/>
</dbReference>
<comment type="caution">
    <text evidence="3">The sequence shown here is derived from an EMBL/GenBank/DDBJ whole genome shotgun (WGS) entry which is preliminary data.</text>
</comment>
<dbReference type="Proteomes" id="UP000612055">
    <property type="component" value="Unassembled WGS sequence"/>
</dbReference>
<accession>A0A835XU09</accession>
<dbReference type="OrthoDB" id="529273at2759"/>
<protein>
    <recommendedName>
        <fullName evidence="2">Glycosyltransferase 61 catalytic domain-containing protein</fullName>
    </recommendedName>
</protein>
<feature type="region of interest" description="Disordered" evidence="1">
    <location>
        <begin position="470"/>
        <end position="501"/>
    </location>
</feature>
<dbReference type="EMBL" id="JAEHOE010000064">
    <property type="protein sequence ID" value="KAG2490233.1"/>
    <property type="molecule type" value="Genomic_DNA"/>
</dbReference>
<name>A0A835XU09_9CHLO</name>